<dbReference type="Proteomes" id="UP000018445">
    <property type="component" value="Unassembled WGS sequence"/>
</dbReference>
<dbReference type="eggNOG" id="ENOG5032C3M">
    <property type="taxonomic scope" value="Bacteria"/>
</dbReference>
<dbReference type="GeneID" id="58195827"/>
<evidence type="ECO:0008006" key="4">
    <source>
        <dbReference type="Google" id="ProtNLM"/>
    </source>
</evidence>
<evidence type="ECO:0000256" key="1">
    <source>
        <dbReference type="SAM" id="Phobius"/>
    </source>
</evidence>
<accession>N8ZQF4</accession>
<dbReference type="RefSeq" id="WP_004881615.1">
    <property type="nucleotide sequence ID" value="NZ_AKIQ01000083.1"/>
</dbReference>
<dbReference type="AlphaFoldDB" id="N8ZQF4"/>
<gene>
    <name evidence="2" type="ORF">F959_02990</name>
</gene>
<dbReference type="PATRIC" id="fig|1191460.12.peg.2973"/>
<keyword evidence="3" id="KW-1185">Reference proteome</keyword>
<name>N8ZQF4_ACIVR</name>
<evidence type="ECO:0000313" key="2">
    <source>
        <dbReference type="EMBL" id="ENV35979.1"/>
    </source>
</evidence>
<evidence type="ECO:0000313" key="3">
    <source>
        <dbReference type="Proteomes" id="UP000018445"/>
    </source>
</evidence>
<protein>
    <recommendedName>
        <fullName evidence="4">Transmembrane protein</fullName>
    </recommendedName>
</protein>
<organism evidence="2 3">
    <name type="scientific">Acinetobacter venetianus (strain ATCC 31012 / DSM 23050 / BCRC 14357 / CCUG 45561 / CIP 110063 / KCTC 2702 / LMG 19082 / RAG-1)</name>
    <dbReference type="NCBI Taxonomy" id="1191460"/>
    <lineage>
        <taxon>Bacteria</taxon>
        <taxon>Pseudomonadati</taxon>
        <taxon>Pseudomonadota</taxon>
        <taxon>Gammaproteobacteria</taxon>
        <taxon>Moraxellales</taxon>
        <taxon>Moraxellaceae</taxon>
        <taxon>Acinetobacter</taxon>
    </lineage>
</organism>
<dbReference type="HOGENOM" id="CLU_1127181_0_0_6"/>
<dbReference type="EMBL" id="APPO01000020">
    <property type="protein sequence ID" value="ENV35979.1"/>
    <property type="molecule type" value="Genomic_DNA"/>
</dbReference>
<comment type="caution">
    <text evidence="2">The sequence shown here is derived from an EMBL/GenBank/DDBJ whole genome shotgun (WGS) entry which is preliminary data.</text>
</comment>
<keyword evidence="1" id="KW-0812">Transmembrane</keyword>
<feature type="transmembrane region" description="Helical" evidence="1">
    <location>
        <begin position="46"/>
        <end position="63"/>
    </location>
</feature>
<proteinExistence type="predicted"/>
<reference evidence="2 3" key="1">
    <citation type="submission" date="2013-02" db="EMBL/GenBank/DDBJ databases">
        <title>The Genome Sequence of Acinetobacter venetianus CIP 110063.</title>
        <authorList>
            <consortium name="The Broad Institute Genome Sequencing Platform"/>
            <consortium name="The Broad Institute Genome Sequencing Center for Infectious Disease"/>
            <person name="Cerqueira G."/>
            <person name="Feldgarden M."/>
            <person name="Courvalin P."/>
            <person name="Perichon B."/>
            <person name="Grillot-Courvalin C."/>
            <person name="Clermont D."/>
            <person name="Rocha E."/>
            <person name="Yoon E.-J."/>
            <person name="Nemec A."/>
            <person name="Walker B."/>
            <person name="Young S.K."/>
            <person name="Zeng Q."/>
            <person name="Gargeya S."/>
            <person name="Fitzgerald M."/>
            <person name="Haas B."/>
            <person name="Abouelleil A."/>
            <person name="Alvarado L."/>
            <person name="Arachchi H.M."/>
            <person name="Berlin A.M."/>
            <person name="Chapman S.B."/>
            <person name="Dewar J."/>
            <person name="Goldberg J."/>
            <person name="Griggs A."/>
            <person name="Gujja S."/>
            <person name="Hansen M."/>
            <person name="Howarth C."/>
            <person name="Imamovic A."/>
            <person name="Larimer J."/>
            <person name="McCowan C."/>
            <person name="Murphy C."/>
            <person name="Neiman D."/>
            <person name="Pearson M."/>
            <person name="Priest M."/>
            <person name="Roberts A."/>
            <person name="Saif S."/>
            <person name="Shea T."/>
            <person name="Sisk P."/>
            <person name="Sykes S."/>
            <person name="Wortman J."/>
            <person name="Nusbaum C."/>
            <person name="Birren B."/>
        </authorList>
    </citation>
    <scope>NUCLEOTIDE SEQUENCE [LARGE SCALE GENOMIC DNA]</scope>
    <source>
        <strain evidence="3">ATCC 31012 / DSM 23050 / BCRC 14357 / CCUG 45561 / CIP 110063 / KCTC 2702 / LMG 19082 / RAG-1</strain>
    </source>
</reference>
<feature type="transmembrane region" description="Helical" evidence="1">
    <location>
        <begin position="21"/>
        <end position="40"/>
    </location>
</feature>
<keyword evidence="1" id="KW-1133">Transmembrane helix</keyword>
<sequence>MKILSKFTRLPFIPEINKPSFIINLLLIICIISFFYVIIFGKKTPIIIFTLIIQQFILIYAPRKMIAKDLFFRNFIEFRGEIIQCFLSEQYNYTAEIQIVSQEKIHQDLSDNFLILTPNETKKHLYQRLRTHQRQVQKFSLDDFIEQPVIFRSFQHSAFIFDLGITLTDQLAREVTFFFYHLEYFNQQGKKQTLKYKRIDQVKHHINFKDRSHIIKLIFHKTEFTFICDKIQFKRLRQFLYSSDISFL</sequence>
<keyword evidence="1" id="KW-0472">Membrane</keyword>